<proteinExistence type="predicted"/>
<feature type="region of interest" description="Disordered" evidence="1">
    <location>
        <begin position="1"/>
        <end position="25"/>
    </location>
</feature>
<comment type="caution">
    <text evidence="2">The sequence shown here is derived from an EMBL/GenBank/DDBJ whole genome shotgun (WGS) entry which is preliminary data.</text>
</comment>
<evidence type="ECO:0000256" key="1">
    <source>
        <dbReference type="SAM" id="MobiDB-lite"/>
    </source>
</evidence>
<reference evidence="2 3" key="2">
    <citation type="journal article" date="2018" name="New Phytol.">
        <title>High intraspecific genome diversity in the model arbuscular mycorrhizal symbiont Rhizophagus irregularis.</title>
        <authorList>
            <person name="Chen E.C.H."/>
            <person name="Morin E."/>
            <person name="Beaudet D."/>
            <person name="Noel J."/>
            <person name="Yildirir G."/>
            <person name="Ndikumana S."/>
            <person name="Charron P."/>
            <person name="St-Onge C."/>
            <person name="Giorgi J."/>
            <person name="Kruger M."/>
            <person name="Marton T."/>
            <person name="Ropars J."/>
            <person name="Grigoriev I.V."/>
            <person name="Hainaut M."/>
            <person name="Henrissat B."/>
            <person name="Roux C."/>
            <person name="Martin F."/>
            <person name="Corradi N."/>
        </authorList>
    </citation>
    <scope>NUCLEOTIDE SEQUENCE [LARGE SCALE GENOMIC DNA]</scope>
    <source>
        <strain evidence="2 3">DAOM 197198</strain>
    </source>
</reference>
<feature type="compositionally biased region" description="Basic residues" evidence="1">
    <location>
        <begin position="1"/>
        <end position="14"/>
    </location>
</feature>
<reference evidence="2 3" key="1">
    <citation type="journal article" date="2013" name="Proc. Natl. Acad. Sci. U.S.A.">
        <title>Genome of an arbuscular mycorrhizal fungus provides insight into the oldest plant symbiosis.</title>
        <authorList>
            <person name="Tisserant E."/>
            <person name="Malbreil M."/>
            <person name="Kuo A."/>
            <person name="Kohler A."/>
            <person name="Symeonidi A."/>
            <person name="Balestrini R."/>
            <person name="Charron P."/>
            <person name="Duensing N."/>
            <person name="Frei Dit Frey N."/>
            <person name="Gianinazzi-Pearson V."/>
            <person name="Gilbert L.B."/>
            <person name="Handa Y."/>
            <person name="Herr J.R."/>
            <person name="Hijri M."/>
            <person name="Koul R."/>
            <person name="Kawaguchi M."/>
            <person name="Krajinski F."/>
            <person name="Lammers P.J."/>
            <person name="Masclaux F.G."/>
            <person name="Murat C."/>
            <person name="Morin E."/>
            <person name="Ndikumana S."/>
            <person name="Pagni M."/>
            <person name="Petitpierre D."/>
            <person name="Requena N."/>
            <person name="Rosikiewicz P."/>
            <person name="Riley R."/>
            <person name="Saito K."/>
            <person name="San Clemente H."/>
            <person name="Shapiro H."/>
            <person name="van Tuinen D."/>
            <person name="Becard G."/>
            <person name="Bonfante P."/>
            <person name="Paszkowski U."/>
            <person name="Shachar-Hill Y.Y."/>
            <person name="Tuskan G.A."/>
            <person name="Young P.W."/>
            <person name="Sanders I.R."/>
            <person name="Henrissat B."/>
            <person name="Rensing S.A."/>
            <person name="Grigoriev I.V."/>
            <person name="Corradi N."/>
            <person name="Roux C."/>
            <person name="Martin F."/>
        </authorList>
    </citation>
    <scope>NUCLEOTIDE SEQUENCE [LARGE SCALE GENOMIC DNA]</scope>
    <source>
        <strain evidence="2 3">DAOM 197198</strain>
    </source>
</reference>
<sequence length="530" mass="60561">MPPKKTTRGQKKKQNVIPIDEDEISDPSSNFSSFTVIVKNYAIFLIFFLVPKENQEPETDLNKKPSTKRRGRKRKDPVNDNKSTNDADRQTVSPNTKTVASTSKTTTKRRRTTAAINEILNEDVGIREPAATAIAELTPINKLLELSDDDVLSEDEVQFNKNSADIEREPLTPITNDSNRIYNNILLDGMDESGNVDRIRNNDSYRSNEIHEPRYRLHYNTTPGPNHPREFNDDVFRLNPQKVFHLNTPFFTNDHSDARSTFQTSESTLPASFCDMGNINQICSWLCANQSILLLAYNLYLSMQTPVATSFNLVTPNVNSATLATGILQALRQEDRVNTTIIYFVISSCCYCLITCIIQTKANRDFLEELKCLFLRARGPEKSAFEELVRQVFNYDLNSAEGIKCLRAASRNFSDFRNKFLDNIEEAVTIFKKKRVEENENIRHLEGHEINLFINENLMLNILQRWLSATNMTELKANHSLRTLQKFVQRAFVVNYNSRDVDATKALDKMTKNIAVPSRNGKNIASRLQL</sequence>
<feature type="compositionally biased region" description="Basic residues" evidence="1">
    <location>
        <begin position="65"/>
        <end position="75"/>
    </location>
</feature>
<organism evidence="2 3">
    <name type="scientific">Rhizophagus irregularis (strain DAOM 181602 / DAOM 197198 / MUCL 43194)</name>
    <name type="common">Arbuscular mycorrhizal fungus</name>
    <name type="synonym">Glomus intraradices</name>
    <dbReference type="NCBI Taxonomy" id="747089"/>
    <lineage>
        <taxon>Eukaryota</taxon>
        <taxon>Fungi</taxon>
        <taxon>Fungi incertae sedis</taxon>
        <taxon>Mucoromycota</taxon>
        <taxon>Glomeromycotina</taxon>
        <taxon>Glomeromycetes</taxon>
        <taxon>Glomerales</taxon>
        <taxon>Glomeraceae</taxon>
        <taxon>Rhizophagus</taxon>
    </lineage>
</organism>
<gene>
    <name evidence="2" type="ORF">GLOIN_2v1840951</name>
</gene>
<dbReference type="EMBL" id="AUPC02000105">
    <property type="protein sequence ID" value="POG71668.1"/>
    <property type="molecule type" value="Genomic_DNA"/>
</dbReference>
<feature type="region of interest" description="Disordered" evidence="1">
    <location>
        <begin position="55"/>
        <end position="110"/>
    </location>
</feature>
<protein>
    <submittedName>
        <fullName evidence="2">Uncharacterized protein</fullName>
    </submittedName>
</protein>
<evidence type="ECO:0000313" key="3">
    <source>
        <dbReference type="Proteomes" id="UP000018888"/>
    </source>
</evidence>
<dbReference type="AlphaFoldDB" id="A0A2P4Q219"/>
<feature type="compositionally biased region" description="Basic and acidic residues" evidence="1">
    <location>
        <begin position="76"/>
        <end position="89"/>
    </location>
</feature>
<dbReference type="Proteomes" id="UP000018888">
    <property type="component" value="Unassembled WGS sequence"/>
</dbReference>
<feature type="compositionally biased region" description="Low complexity" evidence="1">
    <location>
        <begin position="96"/>
        <end position="105"/>
    </location>
</feature>
<evidence type="ECO:0000313" key="2">
    <source>
        <dbReference type="EMBL" id="POG71668.1"/>
    </source>
</evidence>
<keyword evidence="3" id="KW-1185">Reference proteome</keyword>
<name>A0A2P4Q219_RHIID</name>
<dbReference type="VEuPathDB" id="FungiDB:RhiirFUN_018797"/>
<accession>A0A2P4Q219</accession>